<accession>A0ABD5WDI7</accession>
<comment type="caution">
    <text evidence="1">The sequence shown here is derived from an EMBL/GenBank/DDBJ whole genome shotgun (WGS) entry which is preliminary data.</text>
</comment>
<organism evidence="1 2">
    <name type="scientific">Halobaculum lipolyticum</name>
    <dbReference type="NCBI Taxonomy" id="3032001"/>
    <lineage>
        <taxon>Archaea</taxon>
        <taxon>Methanobacteriati</taxon>
        <taxon>Methanobacteriota</taxon>
        <taxon>Stenosarchaea group</taxon>
        <taxon>Halobacteria</taxon>
        <taxon>Halobacteriales</taxon>
        <taxon>Haloferacaceae</taxon>
        <taxon>Halobaculum</taxon>
    </lineage>
</organism>
<dbReference type="RefSeq" id="WP_284032889.1">
    <property type="nucleotide sequence ID" value="NZ_CP126154.1"/>
</dbReference>
<keyword evidence="2" id="KW-1185">Reference proteome</keyword>
<proteinExistence type="predicted"/>
<dbReference type="GeneID" id="81124782"/>
<reference evidence="1 2" key="1">
    <citation type="journal article" date="2019" name="Int. J. Syst. Evol. Microbiol.">
        <title>The Global Catalogue of Microorganisms (GCM) 10K type strain sequencing project: providing services to taxonomists for standard genome sequencing and annotation.</title>
        <authorList>
            <consortium name="The Broad Institute Genomics Platform"/>
            <consortium name="The Broad Institute Genome Sequencing Center for Infectious Disease"/>
            <person name="Wu L."/>
            <person name="Ma J."/>
        </authorList>
    </citation>
    <scope>NUCLEOTIDE SEQUENCE [LARGE SCALE GENOMIC DNA]</scope>
    <source>
        <strain evidence="1 2">DT31</strain>
    </source>
</reference>
<dbReference type="InterPro" id="IPR006311">
    <property type="entry name" value="TAT_signal"/>
</dbReference>
<evidence type="ECO:0000313" key="1">
    <source>
        <dbReference type="EMBL" id="MFC7069972.1"/>
    </source>
</evidence>
<name>A0ABD5WDI7_9EURY</name>
<dbReference type="AlphaFoldDB" id="A0ABD5WDI7"/>
<gene>
    <name evidence="1" type="ORF">ACFQL9_09990</name>
</gene>
<evidence type="ECO:0008006" key="3">
    <source>
        <dbReference type="Google" id="ProtNLM"/>
    </source>
</evidence>
<protein>
    <recommendedName>
        <fullName evidence="3">Lipoprotein</fullName>
    </recommendedName>
</protein>
<dbReference type="EMBL" id="JBHTAH010000007">
    <property type="protein sequence ID" value="MFC7069972.1"/>
    <property type="molecule type" value="Genomic_DNA"/>
</dbReference>
<dbReference type="Proteomes" id="UP001596461">
    <property type="component" value="Unassembled WGS sequence"/>
</dbReference>
<dbReference type="PROSITE" id="PS51318">
    <property type="entry name" value="TAT"/>
    <property type="match status" value="1"/>
</dbReference>
<dbReference type="PROSITE" id="PS51257">
    <property type="entry name" value="PROKAR_LIPOPROTEIN"/>
    <property type="match status" value="1"/>
</dbReference>
<sequence>MTRETRRTRRGALALVGSALAAGLAGCTTTPPAAGRPPEAQVTVRLTNRDDVERAFEVVVRGSDTVTDRFSGTLPADASQRVELIATFRVGDGPAEFSVETAGGRTGRTWDPVECAEFRVDAAVDGGTPTFEATCERGRGEQ</sequence>
<evidence type="ECO:0000313" key="2">
    <source>
        <dbReference type="Proteomes" id="UP001596461"/>
    </source>
</evidence>